<feature type="region of interest" description="Disordered" evidence="1">
    <location>
        <begin position="1"/>
        <end position="82"/>
    </location>
</feature>
<dbReference type="RefSeq" id="WP_207863348.1">
    <property type="nucleotide sequence ID" value="NZ_JAFREP010000055.1"/>
</dbReference>
<reference evidence="2" key="1">
    <citation type="submission" date="2021-03" db="EMBL/GenBank/DDBJ databases">
        <authorList>
            <person name="Wang G."/>
        </authorList>
    </citation>
    <scope>NUCLEOTIDE SEQUENCE</scope>
    <source>
        <strain evidence="2">KCTC 12899</strain>
    </source>
</reference>
<evidence type="ECO:0000313" key="2">
    <source>
        <dbReference type="EMBL" id="MBO1323261.1"/>
    </source>
</evidence>
<proteinExistence type="predicted"/>
<organism evidence="2 3">
    <name type="scientific">Acanthopleuribacter pedis</name>
    <dbReference type="NCBI Taxonomy" id="442870"/>
    <lineage>
        <taxon>Bacteria</taxon>
        <taxon>Pseudomonadati</taxon>
        <taxon>Acidobacteriota</taxon>
        <taxon>Holophagae</taxon>
        <taxon>Acanthopleuribacterales</taxon>
        <taxon>Acanthopleuribacteraceae</taxon>
        <taxon>Acanthopleuribacter</taxon>
    </lineage>
</organism>
<protein>
    <submittedName>
        <fullName evidence="2">Uncharacterized protein</fullName>
    </submittedName>
</protein>
<dbReference type="EMBL" id="JAFREP010000055">
    <property type="protein sequence ID" value="MBO1323261.1"/>
    <property type="molecule type" value="Genomic_DNA"/>
</dbReference>
<dbReference type="Proteomes" id="UP000664417">
    <property type="component" value="Unassembled WGS sequence"/>
</dbReference>
<feature type="compositionally biased region" description="Polar residues" evidence="1">
    <location>
        <begin position="73"/>
        <end position="82"/>
    </location>
</feature>
<feature type="compositionally biased region" description="Polar residues" evidence="1">
    <location>
        <begin position="15"/>
        <end position="24"/>
    </location>
</feature>
<keyword evidence="3" id="KW-1185">Reference proteome</keyword>
<evidence type="ECO:0000256" key="1">
    <source>
        <dbReference type="SAM" id="MobiDB-lite"/>
    </source>
</evidence>
<dbReference type="AlphaFoldDB" id="A0A8J7QLE6"/>
<accession>A0A8J7QLE6</accession>
<sequence length="82" mass="8628">MYSTNKCPKDFDTHVQANNDGKSSSAKKPKKDGTAGSLNSRLVDDGQGVPMNPHGDGSTTKQKAEKAVGATSLPKQNPLSKK</sequence>
<comment type="caution">
    <text evidence="2">The sequence shown here is derived from an EMBL/GenBank/DDBJ whole genome shotgun (WGS) entry which is preliminary data.</text>
</comment>
<gene>
    <name evidence="2" type="ORF">J3U88_32650</name>
</gene>
<name>A0A8J7QLE6_9BACT</name>
<evidence type="ECO:0000313" key="3">
    <source>
        <dbReference type="Proteomes" id="UP000664417"/>
    </source>
</evidence>